<evidence type="ECO:0000313" key="5">
    <source>
        <dbReference type="Proteomes" id="UP000694255"/>
    </source>
</evidence>
<organism evidence="4 5">
    <name type="scientific">[Candida] subhashii</name>
    <dbReference type="NCBI Taxonomy" id="561895"/>
    <lineage>
        <taxon>Eukaryota</taxon>
        <taxon>Fungi</taxon>
        <taxon>Dikarya</taxon>
        <taxon>Ascomycota</taxon>
        <taxon>Saccharomycotina</taxon>
        <taxon>Pichiomycetes</taxon>
        <taxon>Debaryomycetaceae</taxon>
        <taxon>Spathaspora</taxon>
    </lineage>
</organism>
<accession>A0A8J5Q625</accession>
<evidence type="ECO:0000256" key="1">
    <source>
        <dbReference type="ARBA" id="ARBA00022729"/>
    </source>
</evidence>
<dbReference type="EMBL" id="JAGSYN010000272">
    <property type="protein sequence ID" value="KAG7660936.1"/>
    <property type="molecule type" value="Genomic_DNA"/>
</dbReference>
<keyword evidence="1 3" id="KW-0732">Signal</keyword>
<reference evidence="4 5" key="1">
    <citation type="journal article" date="2021" name="DNA Res.">
        <title>Genome analysis of Candida subhashii reveals its hybrid nature and dual mitochondrial genome conformations.</title>
        <authorList>
            <person name="Mixao V."/>
            <person name="Hegedusova E."/>
            <person name="Saus E."/>
            <person name="Pryszcz L.P."/>
            <person name="Cillingova A."/>
            <person name="Nosek J."/>
            <person name="Gabaldon T."/>
        </authorList>
    </citation>
    <scope>NUCLEOTIDE SEQUENCE [LARGE SCALE GENOMIC DNA]</scope>
    <source>
        <strain evidence="4 5">CBS 10753</strain>
    </source>
</reference>
<dbReference type="AlphaFoldDB" id="A0A8J5Q625"/>
<dbReference type="Pfam" id="PF03583">
    <property type="entry name" value="LIP"/>
    <property type="match status" value="1"/>
</dbReference>
<dbReference type="GeneID" id="73472411"/>
<keyword evidence="5" id="KW-1185">Reference proteome</keyword>
<protein>
    <recommendedName>
        <fullName evidence="6">Triacylglycerol lipase</fullName>
    </recommendedName>
</protein>
<proteinExistence type="predicted"/>
<evidence type="ECO:0008006" key="6">
    <source>
        <dbReference type="Google" id="ProtNLM"/>
    </source>
</evidence>
<sequence length="476" mass="52005">MKIASILYFAANFVSLSLGAIVSLKPPSKDPFYTATDGFKDAKPGDILRIRKAPSKLSSSFFPLDVKNTWQLLVRSEDSFGNPNVFVTTIIEPYNSDPAKVLSYQTFEDSSNLDCAPSYGVLSGAALGTMATQLEMTLMVLALQKGYYVVTPDYEGPKATFTVGKQSGQAVLNSVRATLNSGETTGISNDAKVAMWGYSGGSLASSWAASLQPKYAPELSKNLIGAALGGFVTNITATAEATDGGIFAALIPNAMNGLANEYPEFRDKIFDEVHAFDKMTLEDGSELCLVPALFMFAYKEFLTGESPAFPKGFKLLEDEVISNTIDENSLINHSKDIMPEIPIFIYHGSFDMIVPINGAKDVYKIWCENDIGSLEFSEDLTSGHLTETIVGAPAAWTWIENRFDGKEAVKGCSHSVRLSNFLYPNMSTVTRDYFRGLYDAFSASPIGPLDKVSKKSQLSKRQLEELRNFDYSSLIH</sequence>
<evidence type="ECO:0000256" key="3">
    <source>
        <dbReference type="SAM" id="SignalP"/>
    </source>
</evidence>
<evidence type="ECO:0000313" key="4">
    <source>
        <dbReference type="EMBL" id="KAG7660936.1"/>
    </source>
</evidence>
<evidence type="ECO:0000256" key="2">
    <source>
        <dbReference type="ARBA" id="ARBA00023180"/>
    </source>
</evidence>
<dbReference type="RefSeq" id="XP_049261169.1">
    <property type="nucleotide sequence ID" value="XM_049409697.1"/>
</dbReference>
<comment type="caution">
    <text evidence="4">The sequence shown here is derived from an EMBL/GenBank/DDBJ whole genome shotgun (WGS) entry which is preliminary data.</text>
</comment>
<keyword evidence="2" id="KW-0325">Glycoprotein</keyword>
<feature type="signal peptide" evidence="3">
    <location>
        <begin position="1"/>
        <end position="19"/>
    </location>
</feature>
<dbReference type="PANTHER" id="PTHR34853:SF1">
    <property type="entry name" value="LIPASE 5"/>
    <property type="match status" value="1"/>
</dbReference>
<dbReference type="InterPro" id="IPR005152">
    <property type="entry name" value="Lipase_secreted"/>
</dbReference>
<name>A0A8J5Q625_9ASCO</name>
<dbReference type="GO" id="GO:0004806">
    <property type="term" value="F:triacylglycerol lipase activity"/>
    <property type="evidence" value="ECO:0007669"/>
    <property type="project" value="InterPro"/>
</dbReference>
<dbReference type="GO" id="GO:0016042">
    <property type="term" value="P:lipid catabolic process"/>
    <property type="evidence" value="ECO:0007669"/>
    <property type="project" value="InterPro"/>
</dbReference>
<dbReference type="Proteomes" id="UP000694255">
    <property type="component" value="Unassembled WGS sequence"/>
</dbReference>
<dbReference type="PANTHER" id="PTHR34853">
    <property type="match status" value="1"/>
</dbReference>
<dbReference type="PIRSF" id="PIRSF029171">
    <property type="entry name" value="Esterase_LipA"/>
    <property type="match status" value="1"/>
</dbReference>
<feature type="chain" id="PRO_5035191997" description="Triacylglycerol lipase" evidence="3">
    <location>
        <begin position="20"/>
        <end position="476"/>
    </location>
</feature>
<dbReference type="OrthoDB" id="2373480at2759"/>
<gene>
    <name evidence="4" type="ORF">J8A68_005611</name>
</gene>